<evidence type="ECO:0000313" key="2">
    <source>
        <dbReference type="EMBL" id="QFI56494.1"/>
    </source>
</evidence>
<feature type="domain" description="Endonuclease/exonuclease/phosphatase" evidence="1">
    <location>
        <begin position="7"/>
        <end position="351"/>
    </location>
</feature>
<dbReference type="EMBL" id="CP040449">
    <property type="protein sequence ID" value="QFI56494.1"/>
    <property type="molecule type" value="Genomic_DNA"/>
</dbReference>
<name>A0A5J6X1L4_9GAMM</name>
<dbReference type="GO" id="GO:0004527">
    <property type="term" value="F:exonuclease activity"/>
    <property type="evidence" value="ECO:0007669"/>
    <property type="project" value="UniProtKB-KW"/>
</dbReference>
<keyword evidence="2" id="KW-0378">Hydrolase</keyword>
<reference evidence="2 3" key="1">
    <citation type="submission" date="2019-05" db="EMBL/GenBank/DDBJ databases">
        <title>OXA-830, a novel chromosomally encoded expanded-spectrum class D beta-lactamase in Aeromonas simiae.</title>
        <authorList>
            <person name="Zhou W."/>
            <person name="Chen Q."/>
        </authorList>
    </citation>
    <scope>NUCLEOTIDE SEQUENCE [LARGE SCALE GENOMIC DNA]</scope>
    <source>
        <strain evidence="2 3">A6</strain>
    </source>
</reference>
<dbReference type="KEGG" id="asim:FE240_18530"/>
<dbReference type="SUPFAM" id="SSF56219">
    <property type="entry name" value="DNase I-like"/>
    <property type="match status" value="1"/>
</dbReference>
<keyword evidence="2" id="KW-0540">Nuclease</keyword>
<accession>A0A5J6X1L4</accession>
<gene>
    <name evidence="2" type="ORF">FE240_18530</name>
</gene>
<sequence length="360" mass="39250">MTRLRVASFNVAFDRPALGALARELAGQAAPQVARVAEIIRRVRPDILLLCEFDHDGEGRDYGAVDAFRQRFLAATEGGGAPIDYPHALLIPTNTGERLPCDLDGDGRITAPQDCHGFGQFHGQYGMLLLSRFPIEVAALRSFRHLRWCEVPGAALPPSLPEPARSLLRLSSKNHIDVPVCIDGRRLHLLAMHPTPPVFQPHNLARNSDELRLFHDYLDDAGYLVDDAGQAGGLAEGEAFVLLGDFNADPCDGDGDHERIRRLLAHPRLHPASREGVALPRSAGGLAWGGRRPGHQGDPACWTHRQGLRLDYVLPSRELTPLGAGVCWEAAHTPLGPLFATTRGSDASSDHRLVWVDIAL</sequence>
<protein>
    <submittedName>
        <fullName evidence="2">Endonuclease/exonuclease/phosphatase family protein</fullName>
    </submittedName>
</protein>
<keyword evidence="2" id="KW-0255">Endonuclease</keyword>
<dbReference type="InterPro" id="IPR005135">
    <property type="entry name" value="Endo/exonuclease/phosphatase"/>
</dbReference>
<keyword evidence="3" id="KW-1185">Reference proteome</keyword>
<organism evidence="2 3">
    <name type="scientific">Aeromonas simiae</name>
    <dbReference type="NCBI Taxonomy" id="218936"/>
    <lineage>
        <taxon>Bacteria</taxon>
        <taxon>Pseudomonadati</taxon>
        <taxon>Pseudomonadota</taxon>
        <taxon>Gammaproteobacteria</taxon>
        <taxon>Aeromonadales</taxon>
        <taxon>Aeromonadaceae</taxon>
        <taxon>Aeromonas</taxon>
    </lineage>
</organism>
<dbReference type="OrthoDB" id="292013at2"/>
<proteinExistence type="predicted"/>
<dbReference type="Gene3D" id="3.60.10.10">
    <property type="entry name" value="Endonuclease/exonuclease/phosphatase"/>
    <property type="match status" value="1"/>
</dbReference>
<evidence type="ECO:0000259" key="1">
    <source>
        <dbReference type="Pfam" id="PF03372"/>
    </source>
</evidence>
<dbReference type="AlphaFoldDB" id="A0A5J6X1L4"/>
<dbReference type="Pfam" id="PF03372">
    <property type="entry name" value="Exo_endo_phos"/>
    <property type="match status" value="1"/>
</dbReference>
<dbReference type="Proteomes" id="UP000594034">
    <property type="component" value="Chromosome"/>
</dbReference>
<dbReference type="GO" id="GO:0004519">
    <property type="term" value="F:endonuclease activity"/>
    <property type="evidence" value="ECO:0007669"/>
    <property type="project" value="UniProtKB-KW"/>
</dbReference>
<dbReference type="InterPro" id="IPR036691">
    <property type="entry name" value="Endo/exonu/phosph_ase_sf"/>
</dbReference>
<evidence type="ECO:0000313" key="3">
    <source>
        <dbReference type="Proteomes" id="UP000594034"/>
    </source>
</evidence>
<keyword evidence="2" id="KW-0269">Exonuclease</keyword>
<dbReference type="RefSeq" id="WP_042048534.1">
    <property type="nucleotide sequence ID" value="NZ_CDBY01000079.1"/>
</dbReference>